<feature type="chain" id="PRO_5017267172" evidence="1">
    <location>
        <begin position="21"/>
        <end position="64"/>
    </location>
</feature>
<accession>A0A1G7I455</accession>
<gene>
    <name evidence="2" type="ORF">SAMN05216381_0900</name>
</gene>
<evidence type="ECO:0000256" key="1">
    <source>
        <dbReference type="SAM" id="SignalP"/>
    </source>
</evidence>
<evidence type="ECO:0000313" key="2">
    <source>
        <dbReference type="EMBL" id="SDF07511.1"/>
    </source>
</evidence>
<dbReference type="STRING" id="640205.SAMN05216381_0900"/>
<reference evidence="2 3" key="1">
    <citation type="submission" date="2016-10" db="EMBL/GenBank/DDBJ databases">
        <authorList>
            <person name="de Groot N.N."/>
        </authorList>
    </citation>
    <scope>NUCLEOTIDE SEQUENCE [LARGE SCALE GENOMIC DNA]</scope>
    <source>
        <strain evidence="2 3">LMG 25475</strain>
    </source>
</reference>
<dbReference type="Proteomes" id="UP000243378">
    <property type="component" value="Unassembled WGS sequence"/>
</dbReference>
<dbReference type="AlphaFoldDB" id="A0A1G7I455"/>
<feature type="signal peptide" evidence="1">
    <location>
        <begin position="1"/>
        <end position="20"/>
    </location>
</feature>
<keyword evidence="1" id="KW-0732">Signal</keyword>
<evidence type="ECO:0000313" key="3">
    <source>
        <dbReference type="Proteomes" id="UP000243378"/>
    </source>
</evidence>
<feature type="non-terminal residue" evidence="2">
    <location>
        <position position="64"/>
    </location>
</feature>
<dbReference type="EMBL" id="FNBM01000001">
    <property type="protein sequence ID" value="SDF07511.1"/>
    <property type="molecule type" value="Genomic_DNA"/>
</dbReference>
<sequence length="64" mass="6591">MKTELIAGLFIATLATATFALPQGPVEATTSHAVGVQTVAEDGYKRTGGKIAENGFERVGGKLV</sequence>
<name>A0A1G7I455_9GAMM</name>
<protein>
    <submittedName>
        <fullName evidence="2">Uncharacterized protein</fullName>
    </submittedName>
</protein>
<organism evidence="2 3">
    <name type="scientific">Phytopseudomonas seleniipraecipitans</name>
    <dbReference type="NCBI Taxonomy" id="640205"/>
    <lineage>
        <taxon>Bacteria</taxon>
        <taxon>Pseudomonadati</taxon>
        <taxon>Pseudomonadota</taxon>
        <taxon>Gammaproteobacteria</taxon>
        <taxon>Pseudomonadales</taxon>
        <taxon>Pseudomonadaceae</taxon>
        <taxon>Phytopseudomonas</taxon>
    </lineage>
</organism>
<proteinExistence type="predicted"/>